<feature type="compositionally biased region" description="Gly residues" evidence="7">
    <location>
        <begin position="172"/>
        <end position="190"/>
    </location>
</feature>
<dbReference type="PANTHER" id="PTHR11380:SF5">
    <property type="entry name" value="TRANSCRIPTION INITIATION FACTOR TFIID SUBUNIT 13"/>
    <property type="match status" value="1"/>
</dbReference>
<comment type="caution">
    <text evidence="8">The sequence shown here is derived from an EMBL/GenBank/DDBJ whole genome shotgun (WGS) entry which is preliminary data.</text>
</comment>
<keyword evidence="9" id="KW-1185">Reference proteome</keyword>
<keyword evidence="4" id="KW-0539">Nucleus</keyword>
<protein>
    <recommendedName>
        <fullName evidence="6">Transcription initiation factor TFIID subunit 13</fullName>
    </recommendedName>
</protein>
<keyword evidence="3" id="KW-0804">Transcription</keyword>
<dbReference type="InterPro" id="IPR003195">
    <property type="entry name" value="TFIID_TAF13"/>
</dbReference>
<proteinExistence type="inferred from homology"/>
<dbReference type="EMBL" id="JAJSPL020000005">
    <property type="protein sequence ID" value="KAK7746655.1"/>
    <property type="molecule type" value="Genomic_DNA"/>
</dbReference>
<evidence type="ECO:0000256" key="6">
    <source>
        <dbReference type="ARBA" id="ARBA00040136"/>
    </source>
</evidence>
<evidence type="ECO:0000313" key="9">
    <source>
        <dbReference type="Proteomes" id="UP001320245"/>
    </source>
</evidence>
<dbReference type="AlphaFoldDB" id="A0AAN9UEH0"/>
<gene>
    <name evidence="8" type="ORF">SLS53_001840</name>
</gene>
<dbReference type="GO" id="GO:0005669">
    <property type="term" value="C:transcription factor TFIID complex"/>
    <property type="evidence" value="ECO:0007669"/>
    <property type="project" value="TreeGrafter"/>
</dbReference>
<feature type="region of interest" description="Disordered" evidence="7">
    <location>
        <begin position="141"/>
        <end position="216"/>
    </location>
</feature>
<organism evidence="8 9">
    <name type="scientific">Cytospora paraplurivora</name>
    <dbReference type="NCBI Taxonomy" id="2898453"/>
    <lineage>
        <taxon>Eukaryota</taxon>
        <taxon>Fungi</taxon>
        <taxon>Dikarya</taxon>
        <taxon>Ascomycota</taxon>
        <taxon>Pezizomycotina</taxon>
        <taxon>Sordariomycetes</taxon>
        <taxon>Sordariomycetidae</taxon>
        <taxon>Diaporthales</taxon>
        <taxon>Cytosporaceae</taxon>
        <taxon>Cytospora</taxon>
    </lineage>
</organism>
<dbReference type="GO" id="GO:0051123">
    <property type="term" value="P:RNA polymerase II preinitiation complex assembly"/>
    <property type="evidence" value="ECO:0007669"/>
    <property type="project" value="TreeGrafter"/>
</dbReference>
<sequence length="216" mass="22975">MEPRARAGKNVGKMNFSYQERMHPRLPLPSISLQPVALADPSPGHHTVTQFLIAHGDSRQPLPDTIRVLDEILTEFIQGVSFEATRVAQLAGRQKVKYEDFQFAMRKNPVFLGKAAENKELREIIDKQRRVFNEDEMIKEDVGGAGAGGASSAAGGRGRKRAAAAGAAASSEGGGANGPGQDGAPRGGGVDVDEEELGEMDDVDDAELVGAGNRRA</sequence>
<comment type="similarity">
    <text evidence="5">Belongs to the TAF13 family.</text>
</comment>
<keyword evidence="2" id="KW-0805">Transcription regulation</keyword>
<dbReference type="Pfam" id="PF02269">
    <property type="entry name" value="TFIID-18kDa"/>
    <property type="match status" value="1"/>
</dbReference>
<evidence type="ECO:0000256" key="1">
    <source>
        <dbReference type="ARBA" id="ARBA00004123"/>
    </source>
</evidence>
<evidence type="ECO:0000256" key="3">
    <source>
        <dbReference type="ARBA" id="ARBA00023163"/>
    </source>
</evidence>
<evidence type="ECO:0000313" key="8">
    <source>
        <dbReference type="EMBL" id="KAK7746655.1"/>
    </source>
</evidence>
<dbReference type="PANTHER" id="PTHR11380">
    <property type="entry name" value="TRANSCRIPTION INITIATION FACTOR TFIID/SUPT3-RELATED"/>
    <property type="match status" value="1"/>
</dbReference>
<dbReference type="Proteomes" id="UP001320245">
    <property type="component" value="Unassembled WGS sequence"/>
</dbReference>
<name>A0AAN9UEH0_9PEZI</name>
<feature type="compositionally biased region" description="Acidic residues" evidence="7">
    <location>
        <begin position="191"/>
        <end position="207"/>
    </location>
</feature>
<dbReference type="Gene3D" id="1.10.20.10">
    <property type="entry name" value="Histone, subunit A"/>
    <property type="match status" value="1"/>
</dbReference>
<reference evidence="8 9" key="1">
    <citation type="journal article" date="2023" name="PLoS ONE">
        <title>Cytospora paraplurivora sp. nov. isolated from orchards with fruit tree decline syndrome in Ontario, Canada.</title>
        <authorList>
            <person name="Ilyukhin E."/>
            <person name="Nguyen H.D.T."/>
            <person name="Castle A.J."/>
            <person name="Ellouze W."/>
        </authorList>
    </citation>
    <scope>NUCLEOTIDE SEQUENCE [LARGE SCALE GENOMIC DNA]</scope>
    <source>
        <strain evidence="8 9">FDS-564</strain>
    </source>
</reference>
<evidence type="ECO:0000256" key="5">
    <source>
        <dbReference type="ARBA" id="ARBA00038392"/>
    </source>
</evidence>
<evidence type="ECO:0000256" key="2">
    <source>
        <dbReference type="ARBA" id="ARBA00023015"/>
    </source>
</evidence>
<dbReference type="GO" id="GO:0046982">
    <property type="term" value="F:protein heterodimerization activity"/>
    <property type="evidence" value="ECO:0007669"/>
    <property type="project" value="InterPro"/>
</dbReference>
<evidence type="ECO:0000256" key="7">
    <source>
        <dbReference type="SAM" id="MobiDB-lite"/>
    </source>
</evidence>
<dbReference type="InterPro" id="IPR009072">
    <property type="entry name" value="Histone-fold"/>
</dbReference>
<evidence type="ECO:0000256" key="4">
    <source>
        <dbReference type="ARBA" id="ARBA00023242"/>
    </source>
</evidence>
<comment type="subcellular location">
    <subcellularLocation>
        <location evidence="1">Nucleus</location>
    </subcellularLocation>
</comment>
<accession>A0AAN9UEH0</accession>
<dbReference type="SUPFAM" id="SSF47113">
    <property type="entry name" value="Histone-fold"/>
    <property type="match status" value="1"/>
</dbReference>